<name>E4UBH8_LIBSC</name>
<dbReference type="AlphaFoldDB" id="E4UBH8"/>
<reference evidence="3" key="1">
    <citation type="submission" date="2010-11" db="EMBL/GenBank/DDBJ databases">
        <title>Complete genome sequence of Candidatus Liberibacter solanacearum CLso-ZC1.</title>
        <authorList>
            <person name="Lin H."/>
            <person name="Doddapaneni H.V."/>
            <person name="Lou B."/>
            <person name="Civerolo E.L."/>
            <person name="Chen C."/>
            <person name="Duan Y."/>
            <person name="Zhou L."/>
            <person name="Glynn J."/>
        </authorList>
    </citation>
    <scope>NUCLEOTIDE SEQUENCE [LARGE SCALE GENOMIC DNA]</scope>
    <source>
        <strain evidence="3">CLso-ZC1</strain>
    </source>
</reference>
<protein>
    <submittedName>
        <fullName evidence="2">Glycosyl transferase family protein</fullName>
    </submittedName>
</protein>
<dbReference type="Pfam" id="PF01755">
    <property type="entry name" value="Glyco_transf_25"/>
    <property type="match status" value="1"/>
</dbReference>
<dbReference type="EMBL" id="CP002371">
    <property type="protein sequence ID" value="ADR52484.1"/>
    <property type="molecule type" value="Genomic_DNA"/>
</dbReference>
<dbReference type="GeneID" id="96886197"/>
<dbReference type="InterPro" id="IPR002654">
    <property type="entry name" value="Glyco_trans_25"/>
</dbReference>
<dbReference type="RefSeq" id="WP_013462140.1">
    <property type="nucleotide sequence ID" value="NC_014774.1"/>
</dbReference>
<accession>E4UBH8</accession>
<dbReference type="Proteomes" id="UP000007038">
    <property type="component" value="Chromosome"/>
</dbReference>
<dbReference type="CAZy" id="GT25">
    <property type="family name" value="Glycosyltransferase Family 25"/>
</dbReference>
<sequence>MISISNYVISLPFSHARREKFCHRASLINLQFSFVDAIYGENDSICKKIFYNQNRQHHFKRLLSLPEIGCYMSHINLWKKIASSDALGAIILEDDADFSVGFPQLISHLNHCDIGNILIKFDALRKRPKETDFLCKVPGNFGILQPRILSPRTTGYFIGKQAAAHLLDVRKDIFRPVDMDMKHWWEHTVPSLVTEPGAVYEAANTDDSSIEASRLQKKRTFSPLYFYQNMRYQLNLHYQARKKTLPYVSPEIF</sequence>
<dbReference type="KEGG" id="lso:CKC_03675"/>
<dbReference type="eggNOG" id="COG3306">
    <property type="taxonomic scope" value="Bacteria"/>
</dbReference>
<evidence type="ECO:0000313" key="3">
    <source>
        <dbReference type="Proteomes" id="UP000007038"/>
    </source>
</evidence>
<reference evidence="2 3" key="3">
    <citation type="journal article" date="2011" name="PLoS ONE">
        <title>The Complete Genome Sequence of 'Candidatus Liberibacter solanacearum', the Bacterium Associated with Potato Zebra Chip Disease.</title>
        <authorList>
            <person name="Lin H."/>
            <person name="Lou B."/>
            <person name="Glynn J.M."/>
            <person name="Doddapaneni H."/>
            <person name="Civerolo E.L."/>
            <person name="Chen C."/>
            <person name="Duan Y."/>
            <person name="Zhou L."/>
            <person name="Vahling C.M."/>
        </authorList>
    </citation>
    <scope>NUCLEOTIDE SEQUENCE [LARGE SCALE GENOMIC DNA]</scope>
    <source>
        <strain evidence="2 3">CLso-ZC1</strain>
    </source>
</reference>
<dbReference type="HOGENOM" id="CLU_071269_3_0_5"/>
<gene>
    <name evidence="2" type="ordered locus">CKC_03675</name>
</gene>
<organism evidence="2 3">
    <name type="scientific">Liberibacter solanacearum (strain CLso-ZC1)</name>
    <dbReference type="NCBI Taxonomy" id="658172"/>
    <lineage>
        <taxon>Bacteria</taxon>
        <taxon>Pseudomonadati</taxon>
        <taxon>Pseudomonadota</taxon>
        <taxon>Alphaproteobacteria</taxon>
        <taxon>Hyphomicrobiales</taxon>
        <taxon>Rhizobiaceae</taxon>
        <taxon>Liberibacter</taxon>
    </lineage>
</organism>
<dbReference type="STRING" id="658172.CKC_03675"/>
<evidence type="ECO:0000313" key="2">
    <source>
        <dbReference type="EMBL" id="ADR52484.1"/>
    </source>
</evidence>
<dbReference type="GO" id="GO:0016740">
    <property type="term" value="F:transferase activity"/>
    <property type="evidence" value="ECO:0007669"/>
    <property type="project" value="UniProtKB-KW"/>
</dbReference>
<evidence type="ECO:0000259" key="1">
    <source>
        <dbReference type="Pfam" id="PF01755"/>
    </source>
</evidence>
<feature type="domain" description="Glycosyl transferase family 25" evidence="1">
    <location>
        <begin position="5"/>
        <end position="179"/>
    </location>
</feature>
<reference key="2">
    <citation type="submission" date="2010-11" db="EMBL/GenBank/DDBJ databases">
        <authorList>
            <person name="Lin H."/>
            <person name="Doddapaneni H.V."/>
            <person name="Lou B."/>
            <person name="Civerolo E.L."/>
            <person name="Chen C."/>
            <person name="Duan Y."/>
            <person name="Zhou L."/>
            <person name="Glynn J."/>
        </authorList>
    </citation>
    <scope>NUCLEOTIDE SEQUENCE</scope>
    <source>
        <strain>CLso-ZC1</strain>
    </source>
</reference>
<keyword evidence="2" id="KW-0808">Transferase</keyword>
<proteinExistence type="predicted"/>
<dbReference type="CDD" id="cd06532">
    <property type="entry name" value="Glyco_transf_25"/>
    <property type="match status" value="1"/>
</dbReference>